<evidence type="ECO:0000256" key="5">
    <source>
        <dbReference type="ARBA" id="ARBA00023136"/>
    </source>
</evidence>
<dbReference type="EMBL" id="JAHLQT010046868">
    <property type="protein sequence ID" value="KAG7153512.1"/>
    <property type="molecule type" value="Genomic_DNA"/>
</dbReference>
<feature type="transmembrane region" description="Helical" evidence="6">
    <location>
        <begin position="27"/>
        <end position="45"/>
    </location>
</feature>
<dbReference type="GO" id="GO:0016020">
    <property type="term" value="C:membrane"/>
    <property type="evidence" value="ECO:0007669"/>
    <property type="project" value="UniProtKB-SubCell"/>
</dbReference>
<dbReference type="Proteomes" id="UP000747542">
    <property type="component" value="Unassembled WGS sequence"/>
</dbReference>
<evidence type="ECO:0000256" key="3">
    <source>
        <dbReference type="ARBA" id="ARBA00022692"/>
    </source>
</evidence>
<evidence type="ECO:0000313" key="8">
    <source>
        <dbReference type="Proteomes" id="UP000747542"/>
    </source>
</evidence>
<keyword evidence="4 6" id="KW-1133">Transmembrane helix</keyword>
<reference evidence="7" key="1">
    <citation type="journal article" date="2021" name="Sci. Adv.">
        <title>The American lobster genome reveals insights on longevity, neural, and immune adaptations.</title>
        <authorList>
            <person name="Polinski J.M."/>
            <person name="Zimin A.V."/>
            <person name="Clark K.F."/>
            <person name="Kohn A.B."/>
            <person name="Sadowski N."/>
            <person name="Timp W."/>
            <person name="Ptitsyn A."/>
            <person name="Khanna P."/>
            <person name="Romanova D.Y."/>
            <person name="Williams P."/>
            <person name="Greenwood S.J."/>
            <person name="Moroz L.L."/>
            <person name="Walt D.R."/>
            <person name="Bodnar A.G."/>
        </authorList>
    </citation>
    <scope>NUCLEOTIDE SEQUENCE</scope>
    <source>
        <strain evidence="7">GMGI-L3</strain>
    </source>
</reference>
<evidence type="ECO:0000256" key="2">
    <source>
        <dbReference type="ARBA" id="ARBA00005335"/>
    </source>
</evidence>
<dbReference type="PANTHER" id="PTHR13180">
    <property type="entry name" value="SMALL MEMBRANE PROTEIN-RELATED"/>
    <property type="match status" value="1"/>
</dbReference>
<feature type="transmembrane region" description="Helical" evidence="6">
    <location>
        <begin position="60"/>
        <end position="79"/>
    </location>
</feature>
<keyword evidence="5 6" id="KW-0472">Membrane</keyword>
<protein>
    <submittedName>
        <fullName evidence="7">Transmembrane protein 50A-like</fullName>
    </submittedName>
</protein>
<gene>
    <name evidence="7" type="primary">Tmem50a-L</name>
    <name evidence="7" type="ORF">Hamer_G019579</name>
</gene>
<keyword evidence="8" id="KW-1185">Reference proteome</keyword>
<proteinExistence type="inferred from homology"/>
<comment type="subcellular location">
    <subcellularLocation>
        <location evidence="1">Membrane</location>
        <topology evidence="1">Multi-pass membrane protein</topology>
    </subcellularLocation>
</comment>
<dbReference type="Pfam" id="PF05255">
    <property type="entry name" value="UPF0220"/>
    <property type="match status" value="1"/>
</dbReference>
<evidence type="ECO:0000256" key="6">
    <source>
        <dbReference type="SAM" id="Phobius"/>
    </source>
</evidence>
<accession>A0A8J5IZJ6</accession>
<dbReference type="AlphaFoldDB" id="A0A8J5IZJ6"/>
<dbReference type="OrthoDB" id="268928at2759"/>
<comment type="caution">
    <text evidence="7">The sequence shown here is derived from an EMBL/GenBank/DDBJ whole genome shotgun (WGS) entry which is preliminary data.</text>
</comment>
<comment type="similarity">
    <text evidence="2">Belongs to the UPF0220 family.</text>
</comment>
<feature type="transmembrane region" description="Helical" evidence="6">
    <location>
        <begin position="100"/>
        <end position="127"/>
    </location>
</feature>
<dbReference type="InterPro" id="IPR007919">
    <property type="entry name" value="UPF0220"/>
</dbReference>
<name>A0A8J5IZJ6_HOMAM</name>
<evidence type="ECO:0000313" key="7">
    <source>
        <dbReference type="EMBL" id="KAG7153512.1"/>
    </source>
</evidence>
<feature type="transmembrane region" description="Helical" evidence="6">
    <location>
        <begin position="133"/>
        <end position="152"/>
    </location>
</feature>
<organism evidence="7 8">
    <name type="scientific">Homarus americanus</name>
    <name type="common">American lobster</name>
    <dbReference type="NCBI Taxonomy" id="6706"/>
    <lineage>
        <taxon>Eukaryota</taxon>
        <taxon>Metazoa</taxon>
        <taxon>Ecdysozoa</taxon>
        <taxon>Arthropoda</taxon>
        <taxon>Crustacea</taxon>
        <taxon>Multicrustacea</taxon>
        <taxon>Malacostraca</taxon>
        <taxon>Eumalacostraca</taxon>
        <taxon>Eucarida</taxon>
        <taxon>Decapoda</taxon>
        <taxon>Pleocyemata</taxon>
        <taxon>Astacidea</taxon>
        <taxon>Nephropoidea</taxon>
        <taxon>Nephropidae</taxon>
        <taxon>Homarus</taxon>
    </lineage>
</organism>
<keyword evidence="3 6" id="KW-0812">Transmembrane</keyword>
<sequence length="162" mass="17831">MSQCCIAMRENLGAVCDNWDAGERRNFIAAVVSGALFALGWWLVIDAAARYPSTEEFNHAYHTCGVIASLAMLMVNTVSNGQVRGDMYTDGCIGPYGARVWLFLGLMLSFGSLIAACWILFGGYVIAKSAVQWPGVAIFLQNMFIFFSSIIYKIGRSEDNWS</sequence>
<evidence type="ECO:0000256" key="4">
    <source>
        <dbReference type="ARBA" id="ARBA00022989"/>
    </source>
</evidence>
<evidence type="ECO:0000256" key="1">
    <source>
        <dbReference type="ARBA" id="ARBA00004141"/>
    </source>
</evidence>